<dbReference type="AlphaFoldDB" id="A0A0F8Z194"/>
<dbReference type="EMBL" id="LAZR01050364">
    <property type="protein sequence ID" value="KKK87517.1"/>
    <property type="molecule type" value="Genomic_DNA"/>
</dbReference>
<proteinExistence type="predicted"/>
<evidence type="ECO:0000313" key="1">
    <source>
        <dbReference type="EMBL" id="KKK87517.1"/>
    </source>
</evidence>
<protein>
    <submittedName>
        <fullName evidence="1">Uncharacterized protein</fullName>
    </submittedName>
</protein>
<reference evidence="1" key="1">
    <citation type="journal article" date="2015" name="Nature">
        <title>Complex archaea that bridge the gap between prokaryotes and eukaryotes.</title>
        <authorList>
            <person name="Spang A."/>
            <person name="Saw J.H."/>
            <person name="Jorgensen S.L."/>
            <person name="Zaremba-Niedzwiedzka K."/>
            <person name="Martijn J."/>
            <person name="Lind A.E."/>
            <person name="van Eijk R."/>
            <person name="Schleper C."/>
            <person name="Guy L."/>
            <person name="Ettema T.J."/>
        </authorList>
    </citation>
    <scope>NUCLEOTIDE SEQUENCE</scope>
</reference>
<gene>
    <name evidence="1" type="ORF">LCGC14_2752450</name>
</gene>
<sequence>MKPLEPEDPMVLVGVGLERGPDDQALTEMAWCFAEEYARMGWSGERILRLFRNPFYRGPHRILRLKGEQFVRGLIESVEGMRRQARPPNGGGP</sequence>
<accession>A0A0F8Z194</accession>
<name>A0A0F8Z194_9ZZZZ</name>
<comment type="caution">
    <text evidence="1">The sequence shown here is derived from an EMBL/GenBank/DDBJ whole genome shotgun (WGS) entry which is preliminary data.</text>
</comment>
<organism evidence="1">
    <name type="scientific">marine sediment metagenome</name>
    <dbReference type="NCBI Taxonomy" id="412755"/>
    <lineage>
        <taxon>unclassified sequences</taxon>
        <taxon>metagenomes</taxon>
        <taxon>ecological metagenomes</taxon>
    </lineage>
</organism>